<feature type="region of interest" description="Disordered" evidence="1">
    <location>
        <begin position="1"/>
        <end position="26"/>
    </location>
</feature>
<gene>
    <name evidence="3" type="ORF">ACFSDE_18815</name>
</gene>
<dbReference type="Proteomes" id="UP001597351">
    <property type="component" value="Unassembled WGS sequence"/>
</dbReference>
<keyword evidence="2" id="KW-0812">Transmembrane</keyword>
<keyword evidence="4" id="KW-1185">Reference proteome</keyword>
<evidence type="ECO:0000313" key="3">
    <source>
        <dbReference type="EMBL" id="MFD1948862.1"/>
    </source>
</evidence>
<evidence type="ECO:0008006" key="5">
    <source>
        <dbReference type="Google" id="ProtNLM"/>
    </source>
</evidence>
<feature type="transmembrane region" description="Helical" evidence="2">
    <location>
        <begin position="422"/>
        <end position="441"/>
    </location>
</feature>
<evidence type="ECO:0000256" key="1">
    <source>
        <dbReference type="SAM" id="MobiDB-lite"/>
    </source>
</evidence>
<protein>
    <recommendedName>
        <fullName evidence="5">WD40 repeat domain-containing protein</fullName>
    </recommendedName>
</protein>
<evidence type="ECO:0000313" key="4">
    <source>
        <dbReference type="Proteomes" id="UP001597351"/>
    </source>
</evidence>
<dbReference type="SUPFAM" id="SSF82171">
    <property type="entry name" value="DPP6 N-terminal domain-like"/>
    <property type="match status" value="1"/>
</dbReference>
<sequence>MTLHDQLERLAERAEPEAGPTGRELWDRGTRYRRRMRAGTASIAAVTLLGLAVLTGVSIGHAGPSPEPVPADAPAGLPPRIWDPSPWLAGSAEAGPPGQVITVIENQLRRSWTTSTYGVVAVSAATGDYRFLDLPRLALGDFTHVALAPDGRHVAYWTTGSSTGAPNTTSTFDGLPVTGFAVYDVDSGEVRTHSVPTRHGLRPDTLTWTGPSTFVASYLQQQGGGREGFATDGETWVWDVPGDAPVRATEPSWLSAGSWSIPSSRQVLLTGRRSDRILDGTTLEVLARPPHATHLDYGAGIAVSPDGTRIAGLWTPGPGTSRSPSPVAVARLDDTADATRVRSGPSTYVLVGWTDDDHVAALGTGGPDGSHSALLEVDVDDGSSRELMVVPNGLAPIQWATDLLGSPVVDRPAPPRPLDPRWVTAGLATLVIAGLFSLWGWRRRVRP</sequence>
<keyword evidence="2" id="KW-1133">Transmembrane helix</keyword>
<dbReference type="RefSeq" id="WP_343921561.1">
    <property type="nucleotide sequence ID" value="NZ_BAAAJT010000003.1"/>
</dbReference>
<feature type="compositionally biased region" description="Basic and acidic residues" evidence="1">
    <location>
        <begin position="1"/>
        <end position="16"/>
    </location>
</feature>
<organism evidence="3 4">
    <name type="scientific">Nocardioides aestuarii</name>
    <dbReference type="NCBI Taxonomy" id="252231"/>
    <lineage>
        <taxon>Bacteria</taxon>
        <taxon>Bacillati</taxon>
        <taxon>Actinomycetota</taxon>
        <taxon>Actinomycetes</taxon>
        <taxon>Propionibacteriales</taxon>
        <taxon>Nocardioidaceae</taxon>
        <taxon>Nocardioides</taxon>
    </lineage>
</organism>
<accession>A0ABW4TTH9</accession>
<name>A0ABW4TTH9_9ACTN</name>
<dbReference type="EMBL" id="JBHUGD010000004">
    <property type="protein sequence ID" value="MFD1948862.1"/>
    <property type="molecule type" value="Genomic_DNA"/>
</dbReference>
<keyword evidence="2" id="KW-0472">Membrane</keyword>
<evidence type="ECO:0000256" key="2">
    <source>
        <dbReference type="SAM" id="Phobius"/>
    </source>
</evidence>
<feature type="transmembrane region" description="Helical" evidence="2">
    <location>
        <begin position="38"/>
        <end position="59"/>
    </location>
</feature>
<comment type="caution">
    <text evidence="3">The sequence shown here is derived from an EMBL/GenBank/DDBJ whole genome shotgun (WGS) entry which is preliminary data.</text>
</comment>
<proteinExistence type="predicted"/>
<reference evidence="4" key="1">
    <citation type="journal article" date="2019" name="Int. J. Syst. Evol. Microbiol.">
        <title>The Global Catalogue of Microorganisms (GCM) 10K type strain sequencing project: providing services to taxonomists for standard genome sequencing and annotation.</title>
        <authorList>
            <consortium name="The Broad Institute Genomics Platform"/>
            <consortium name="The Broad Institute Genome Sequencing Center for Infectious Disease"/>
            <person name="Wu L."/>
            <person name="Ma J."/>
        </authorList>
    </citation>
    <scope>NUCLEOTIDE SEQUENCE [LARGE SCALE GENOMIC DNA]</scope>
    <source>
        <strain evidence="4">CGMCC 1.12477</strain>
    </source>
</reference>